<protein>
    <submittedName>
        <fullName evidence="2">Uncharacterized protein</fullName>
    </submittedName>
</protein>
<feature type="chain" id="PRO_5019068112" evidence="1">
    <location>
        <begin position="22"/>
        <end position="162"/>
    </location>
</feature>
<evidence type="ECO:0000313" key="2">
    <source>
        <dbReference type="EMBL" id="ROT74324.1"/>
    </source>
</evidence>
<proteinExistence type="predicted"/>
<keyword evidence="3" id="KW-1185">Reference proteome</keyword>
<name>A0A423TCW3_PENVA</name>
<reference evidence="2 3" key="2">
    <citation type="submission" date="2019-01" db="EMBL/GenBank/DDBJ databases">
        <title>The decoding of complex shrimp genome reveals the adaptation for benthos swimmer, frequently molting mechanism and breeding impact on genome.</title>
        <authorList>
            <person name="Sun Y."/>
            <person name="Gao Y."/>
            <person name="Yu Y."/>
        </authorList>
    </citation>
    <scope>NUCLEOTIDE SEQUENCE [LARGE SCALE GENOMIC DNA]</scope>
    <source>
        <tissue evidence="2">Muscle</tissue>
    </source>
</reference>
<dbReference type="Proteomes" id="UP000283509">
    <property type="component" value="Unassembled WGS sequence"/>
</dbReference>
<feature type="signal peptide" evidence="1">
    <location>
        <begin position="1"/>
        <end position="21"/>
    </location>
</feature>
<keyword evidence="1" id="KW-0732">Signal</keyword>
<gene>
    <name evidence="2" type="ORF">C7M84_007176</name>
</gene>
<sequence>MKTVIVVLLAVAVAAEQKREADPHYGYVRPSYLHHGLHPVGIAHHPGHATSYVHSHVGKREAEADPHAGHGARFLYHGLHYPVGIASHHGLHPVGIARHPGLATSYVHSHVGKREAEAEPKPHVGYALPYGYLGYGGYGYPLSYGYQGYYHGYYPYRHSLLG</sequence>
<accession>A0A423TCW3</accession>
<reference evidence="2 3" key="1">
    <citation type="submission" date="2018-04" db="EMBL/GenBank/DDBJ databases">
        <authorList>
            <person name="Zhang X."/>
            <person name="Yuan J."/>
            <person name="Li F."/>
            <person name="Xiang J."/>
        </authorList>
    </citation>
    <scope>NUCLEOTIDE SEQUENCE [LARGE SCALE GENOMIC DNA]</scope>
    <source>
        <tissue evidence="2">Muscle</tissue>
    </source>
</reference>
<evidence type="ECO:0000313" key="3">
    <source>
        <dbReference type="Proteomes" id="UP000283509"/>
    </source>
</evidence>
<dbReference type="OrthoDB" id="6371140at2759"/>
<evidence type="ECO:0000256" key="1">
    <source>
        <dbReference type="SAM" id="SignalP"/>
    </source>
</evidence>
<dbReference type="EMBL" id="QCYY01001910">
    <property type="protein sequence ID" value="ROT74324.1"/>
    <property type="molecule type" value="Genomic_DNA"/>
</dbReference>
<dbReference type="AlphaFoldDB" id="A0A423TCW3"/>
<organism evidence="2 3">
    <name type="scientific">Penaeus vannamei</name>
    <name type="common">Whiteleg shrimp</name>
    <name type="synonym">Litopenaeus vannamei</name>
    <dbReference type="NCBI Taxonomy" id="6689"/>
    <lineage>
        <taxon>Eukaryota</taxon>
        <taxon>Metazoa</taxon>
        <taxon>Ecdysozoa</taxon>
        <taxon>Arthropoda</taxon>
        <taxon>Crustacea</taxon>
        <taxon>Multicrustacea</taxon>
        <taxon>Malacostraca</taxon>
        <taxon>Eumalacostraca</taxon>
        <taxon>Eucarida</taxon>
        <taxon>Decapoda</taxon>
        <taxon>Dendrobranchiata</taxon>
        <taxon>Penaeoidea</taxon>
        <taxon>Penaeidae</taxon>
        <taxon>Penaeus</taxon>
    </lineage>
</organism>
<comment type="caution">
    <text evidence="2">The sequence shown here is derived from an EMBL/GenBank/DDBJ whole genome shotgun (WGS) entry which is preliminary data.</text>
</comment>